<dbReference type="Gene3D" id="3.30.230.80">
    <property type="match status" value="1"/>
</dbReference>
<comment type="subcellular location">
    <subcellularLocation>
        <location evidence="5">Cytoplasm</location>
    </subcellularLocation>
</comment>
<gene>
    <name evidence="5 8" type="primary">htpG</name>
    <name evidence="8" type="ORF">ACFQZM_22240</name>
</gene>
<dbReference type="InterPro" id="IPR020575">
    <property type="entry name" value="Hsp90_N"/>
</dbReference>
<dbReference type="RefSeq" id="WP_131762646.1">
    <property type="nucleotide sequence ID" value="NZ_CAACUY010000244.1"/>
</dbReference>
<evidence type="ECO:0000259" key="7">
    <source>
        <dbReference type="SMART" id="SM00387"/>
    </source>
</evidence>
<keyword evidence="3 5" id="KW-0067">ATP-binding</keyword>
<evidence type="ECO:0000256" key="6">
    <source>
        <dbReference type="SAM" id="MobiDB-lite"/>
    </source>
</evidence>
<sequence length="670" mass="74818">MTVEAHEETFTFQAEVAQILDLMAHSLYSNKEIFLRELISNASDAIDRLRFERFSRPELADDGERLRIRVAFDKDAGTITIEDNGIGMSRAEVIENIGTIARSGTAEFLRALKDDKRADTELIGQFGVGFYSAFVVADRVVLTTRRAGLPAEEGVRWSSEGRGEYTLETVERPERGTTIVLHLREGEQELLNEHRLRSIIQRYSDHISLPIVMPSEGQGDADDPPTVNKASALWTRPKSELTEQDYRDYYRHISGDFTDPIAHLHAKVEGRYEYTMLLFVPSRAPYDLYAQQPRHGVRLHVQRVFILEDTGQLMPSYLRFVRGIIDSADLPLNVSREMLQGSRALDHIRSSAVKKVLRLLKDLARKEPEKYAEFWGEFGAVLKEGIAEDYDNRAEIAELLRFTSTHSPTQDADVSFRDYVGRMKEGQDKIYYLLAPTLAAATASPHLEAFRKKGIEVLLLGELIDNWVVTGLLQEFDGKRLQSVAQGVPDFGDLEDEAEKEAAEKASADFAALLGKLKEALDGRAYDVRVTSRLTTSPACIVANEADTDFALAQRLRGSGLPNQPVLEINPTHPLVERLNRRQDDPRLADWAHVLYNQAVLTLGARIDDPASFVTRLNDLLVALTEAEQTEQAEQAERAGGTEQAGEAGQPGDTERTPQSAQSEQAGDAG</sequence>
<dbReference type="CDD" id="cd16927">
    <property type="entry name" value="HATPase_Hsp90-like"/>
    <property type="match status" value="1"/>
</dbReference>
<protein>
    <recommendedName>
        <fullName evidence="5">Chaperone protein HtpG</fullName>
    </recommendedName>
    <alternativeName>
        <fullName evidence="5">Heat shock protein HtpG</fullName>
    </alternativeName>
    <alternativeName>
        <fullName evidence="5">High temperature protein G</fullName>
    </alternativeName>
</protein>
<dbReference type="PANTHER" id="PTHR11528">
    <property type="entry name" value="HEAT SHOCK PROTEIN 90 FAMILY MEMBER"/>
    <property type="match status" value="1"/>
</dbReference>
<accession>A0ABW2XN89</accession>
<dbReference type="InterPro" id="IPR003594">
    <property type="entry name" value="HATPase_dom"/>
</dbReference>
<dbReference type="SUPFAM" id="SSF55874">
    <property type="entry name" value="ATPase domain of HSP90 chaperone/DNA topoisomerase II/histidine kinase"/>
    <property type="match status" value="1"/>
</dbReference>
<comment type="subunit">
    <text evidence="5">Homodimer.</text>
</comment>
<dbReference type="PRINTS" id="PR00775">
    <property type="entry name" value="HEATSHOCK90"/>
</dbReference>
<keyword evidence="2 5" id="KW-0547">Nucleotide-binding</keyword>
<feature type="domain" description="Histidine kinase/HSP90-like ATPase" evidence="7">
    <location>
        <begin position="30"/>
        <end position="187"/>
    </location>
</feature>
<dbReference type="SUPFAM" id="SSF110942">
    <property type="entry name" value="HSP90 C-terminal domain"/>
    <property type="match status" value="1"/>
</dbReference>
<evidence type="ECO:0000256" key="2">
    <source>
        <dbReference type="ARBA" id="ARBA00022741"/>
    </source>
</evidence>
<dbReference type="PROSITE" id="PS00298">
    <property type="entry name" value="HSP90"/>
    <property type="match status" value="1"/>
</dbReference>
<dbReference type="SMART" id="SM00387">
    <property type="entry name" value="HATPase_c"/>
    <property type="match status" value="1"/>
</dbReference>
<dbReference type="PIRSF" id="PIRSF002583">
    <property type="entry name" value="Hsp90"/>
    <property type="match status" value="1"/>
</dbReference>
<dbReference type="InterPro" id="IPR001404">
    <property type="entry name" value="Hsp90_fam"/>
</dbReference>
<name>A0ABW2XN89_9ACTN</name>
<feature type="region of interest" description="A; substrate-binding" evidence="5">
    <location>
        <begin position="1"/>
        <end position="336"/>
    </location>
</feature>
<comment type="function">
    <text evidence="5">Molecular chaperone. Has ATPase activity.</text>
</comment>
<comment type="similarity">
    <text evidence="1 5">Belongs to the heat shock protein 90 family.</text>
</comment>
<feature type="region of interest" description="C" evidence="5">
    <location>
        <begin position="555"/>
        <end position="670"/>
    </location>
</feature>
<feature type="compositionally biased region" description="Polar residues" evidence="6">
    <location>
        <begin position="657"/>
        <end position="670"/>
    </location>
</feature>
<evidence type="ECO:0000313" key="9">
    <source>
        <dbReference type="Proteomes" id="UP001597063"/>
    </source>
</evidence>
<dbReference type="EMBL" id="JBHTGP010000012">
    <property type="protein sequence ID" value="MFD0687235.1"/>
    <property type="molecule type" value="Genomic_DNA"/>
</dbReference>
<evidence type="ECO:0000256" key="1">
    <source>
        <dbReference type="ARBA" id="ARBA00008239"/>
    </source>
</evidence>
<feature type="region of interest" description="Disordered" evidence="6">
    <location>
        <begin position="628"/>
        <end position="670"/>
    </location>
</feature>
<comment type="caution">
    <text evidence="5">Lacks conserved residue(s) required for the propagation of feature annotation.</text>
</comment>
<dbReference type="Gene3D" id="3.30.565.10">
    <property type="entry name" value="Histidine kinase-like ATPase, C-terminal domain"/>
    <property type="match status" value="1"/>
</dbReference>
<keyword evidence="4 5" id="KW-0143">Chaperone</keyword>
<dbReference type="HAMAP" id="MF_00505">
    <property type="entry name" value="HSP90"/>
    <property type="match status" value="1"/>
</dbReference>
<proteinExistence type="inferred from homology"/>
<dbReference type="Pfam" id="PF13589">
    <property type="entry name" value="HATPase_c_3"/>
    <property type="match status" value="1"/>
</dbReference>
<dbReference type="InterPro" id="IPR019805">
    <property type="entry name" value="Heat_shock_protein_90_CS"/>
</dbReference>
<dbReference type="InterPro" id="IPR036890">
    <property type="entry name" value="HATPase_C_sf"/>
</dbReference>
<dbReference type="InterPro" id="IPR037196">
    <property type="entry name" value="HSP90_C"/>
</dbReference>
<evidence type="ECO:0000256" key="5">
    <source>
        <dbReference type="HAMAP-Rule" id="MF_00505"/>
    </source>
</evidence>
<evidence type="ECO:0000256" key="3">
    <source>
        <dbReference type="ARBA" id="ARBA00022840"/>
    </source>
</evidence>
<dbReference type="Gene3D" id="1.20.120.790">
    <property type="entry name" value="Heat shock protein 90, C-terminal domain"/>
    <property type="match status" value="1"/>
</dbReference>
<dbReference type="NCBIfam" id="NF003555">
    <property type="entry name" value="PRK05218.1"/>
    <property type="match status" value="1"/>
</dbReference>
<evidence type="ECO:0000313" key="8">
    <source>
        <dbReference type="EMBL" id="MFD0687235.1"/>
    </source>
</evidence>
<dbReference type="InterPro" id="IPR020568">
    <property type="entry name" value="Ribosomal_Su5_D2-typ_SF"/>
</dbReference>
<evidence type="ECO:0000256" key="4">
    <source>
        <dbReference type="ARBA" id="ARBA00023186"/>
    </source>
</evidence>
<keyword evidence="9" id="KW-1185">Reference proteome</keyword>
<dbReference type="SUPFAM" id="SSF54211">
    <property type="entry name" value="Ribosomal protein S5 domain 2-like"/>
    <property type="match status" value="1"/>
</dbReference>
<keyword evidence="5" id="KW-0963">Cytoplasm</keyword>
<feature type="compositionally biased region" description="Low complexity" evidence="6">
    <location>
        <begin position="628"/>
        <end position="652"/>
    </location>
</feature>
<organism evidence="8 9">
    <name type="scientific">Actinomadura fibrosa</name>
    <dbReference type="NCBI Taxonomy" id="111802"/>
    <lineage>
        <taxon>Bacteria</taxon>
        <taxon>Bacillati</taxon>
        <taxon>Actinomycetota</taxon>
        <taxon>Actinomycetes</taxon>
        <taxon>Streptosporangiales</taxon>
        <taxon>Thermomonosporaceae</taxon>
        <taxon>Actinomadura</taxon>
    </lineage>
</organism>
<dbReference type="Pfam" id="PF00183">
    <property type="entry name" value="HSP90"/>
    <property type="match status" value="1"/>
</dbReference>
<reference evidence="9" key="1">
    <citation type="journal article" date="2019" name="Int. J. Syst. Evol. Microbiol.">
        <title>The Global Catalogue of Microorganisms (GCM) 10K type strain sequencing project: providing services to taxonomists for standard genome sequencing and annotation.</title>
        <authorList>
            <consortium name="The Broad Institute Genomics Platform"/>
            <consortium name="The Broad Institute Genome Sequencing Center for Infectious Disease"/>
            <person name="Wu L."/>
            <person name="Ma J."/>
        </authorList>
    </citation>
    <scope>NUCLEOTIDE SEQUENCE [LARGE SCALE GENOMIC DNA]</scope>
    <source>
        <strain evidence="9">JCM 9371</strain>
    </source>
</reference>
<comment type="caution">
    <text evidence="8">The sequence shown here is derived from an EMBL/GenBank/DDBJ whole genome shotgun (WGS) entry which is preliminary data.</text>
</comment>
<keyword evidence="5" id="KW-0346">Stress response</keyword>
<dbReference type="Proteomes" id="UP001597063">
    <property type="component" value="Unassembled WGS sequence"/>
</dbReference>
<dbReference type="Gene3D" id="3.40.50.11260">
    <property type="match status" value="1"/>
</dbReference>